<keyword evidence="3" id="KW-0830">Ubiquinone</keyword>
<dbReference type="STRING" id="91360.SAMN05660330_00119"/>
<dbReference type="EMBL" id="FNJI01000001">
    <property type="protein sequence ID" value="SDO37821.1"/>
    <property type="molecule type" value="Genomic_DNA"/>
</dbReference>
<dbReference type="Proteomes" id="UP000199073">
    <property type="component" value="Unassembled WGS sequence"/>
</dbReference>
<evidence type="ECO:0000256" key="1">
    <source>
        <dbReference type="ARBA" id="ARBA00009670"/>
    </source>
</evidence>
<dbReference type="InterPro" id="IPR011009">
    <property type="entry name" value="Kinase-like_dom_sf"/>
</dbReference>
<dbReference type="InterPro" id="IPR004147">
    <property type="entry name" value="ABC1_dom"/>
</dbReference>
<dbReference type="Pfam" id="PF03109">
    <property type="entry name" value="ABC1"/>
    <property type="match status" value="1"/>
</dbReference>
<name>A0A1H0J3A2_9BACT</name>
<evidence type="ECO:0000259" key="2">
    <source>
        <dbReference type="Pfam" id="PF03109"/>
    </source>
</evidence>
<reference evidence="3 4" key="1">
    <citation type="submission" date="2016-10" db="EMBL/GenBank/DDBJ databases">
        <authorList>
            <person name="de Groot N.N."/>
        </authorList>
    </citation>
    <scope>NUCLEOTIDE SEQUENCE [LARGE SCALE GENOMIC DNA]</scope>
    <source>
        <strain evidence="3 4">DSM 12130</strain>
    </source>
</reference>
<dbReference type="AlphaFoldDB" id="A0A1H0J3A2"/>
<protein>
    <submittedName>
        <fullName evidence="3">Ubiquinone biosynthesis protein</fullName>
    </submittedName>
</protein>
<dbReference type="InterPro" id="IPR050154">
    <property type="entry name" value="UbiB_kinase"/>
</dbReference>
<feature type="domain" description="ABC1 atypical kinase-like" evidence="2">
    <location>
        <begin position="155"/>
        <end position="394"/>
    </location>
</feature>
<accession>A0A1H0J3A2</accession>
<dbReference type="SUPFAM" id="SSF56112">
    <property type="entry name" value="Protein kinase-like (PK-like)"/>
    <property type="match status" value="1"/>
</dbReference>
<dbReference type="Gene3D" id="3.90.1200.10">
    <property type="match status" value="1"/>
</dbReference>
<evidence type="ECO:0000313" key="3">
    <source>
        <dbReference type="EMBL" id="SDO37821.1"/>
    </source>
</evidence>
<keyword evidence="4" id="KW-1185">Reference proteome</keyword>
<proteinExistence type="inferred from homology"/>
<dbReference type="RefSeq" id="WP_092218708.1">
    <property type="nucleotide sequence ID" value="NZ_FNJI01000001.1"/>
</dbReference>
<dbReference type="OrthoDB" id="9795390at2"/>
<evidence type="ECO:0000313" key="4">
    <source>
        <dbReference type="Proteomes" id="UP000199073"/>
    </source>
</evidence>
<organism evidence="3 4">
    <name type="scientific">Desulforhopalus singaporensis</name>
    <dbReference type="NCBI Taxonomy" id="91360"/>
    <lineage>
        <taxon>Bacteria</taxon>
        <taxon>Pseudomonadati</taxon>
        <taxon>Thermodesulfobacteriota</taxon>
        <taxon>Desulfobulbia</taxon>
        <taxon>Desulfobulbales</taxon>
        <taxon>Desulfocapsaceae</taxon>
        <taxon>Desulforhopalus</taxon>
    </lineage>
</organism>
<sequence length="558" mass="62265">MEKQEIMQLKQLLGRFCQSGTGVIDRSVCEKAIGNFAQNRGEEKFCRLAASLLVALAKPENALPGSLKRYELLVRDGVTMFLSLLSVPRLQKALLDQALLKTDCPVAERCVNLAMHFPTLHKLGQIVARHHPGHSLLHGWLASLEDSGSKASIGAVRNHVQREWDRLGHSGHLELGTTILAEASVAAVLPFCWHQKAKNKQVDGVFKVLKPAVREMVEEELQVIGRMAKHLESNKARYGLGLMRVSGLCSELREALEKETDLVAEQKNLSEAAKLYRSLDRVSVPELTAFRSSAMTGMQRIRGRKITEVRLSPGERLHLACRLFTALVCVPLFSHEESSLFHGDPHAGNLLVVEDDKVGPIVVVIDWTLVGRLGRPLRINIAAMMLAAATGEVADLSRSISAMTRLAKSPVSPGEIKHIVASFFRSEKFCADPLQKSFRLLERLTFEGILFPGDLILFRKALFTLEGVLIDFCPSFSMEQAMKTYLGEVLIEEMPRRITNMFVPLLEKRSEYRSLLTNEEVARLSLSSSLGYQDELAAYGRWLQKTQMQFVASILPFF</sequence>
<dbReference type="PANTHER" id="PTHR10566:SF113">
    <property type="entry name" value="PROTEIN ACTIVITY OF BC1 COMPLEX KINASE 7, CHLOROPLASTIC"/>
    <property type="match status" value="1"/>
</dbReference>
<gene>
    <name evidence="3" type="ORF">SAMN05660330_00119</name>
</gene>
<dbReference type="PANTHER" id="PTHR10566">
    <property type="entry name" value="CHAPERONE-ACTIVITY OF BC1 COMPLEX CABC1 -RELATED"/>
    <property type="match status" value="1"/>
</dbReference>
<comment type="similarity">
    <text evidence="1">Belongs to the protein kinase superfamily. ADCK protein kinase family.</text>
</comment>